<proteinExistence type="predicted"/>
<dbReference type="EMBL" id="JAAVLN010000002">
    <property type="protein sequence ID" value="NKC04058.1"/>
    <property type="molecule type" value="Genomic_DNA"/>
</dbReference>
<reference evidence="2 3" key="1">
    <citation type="submission" date="2020-03" db="EMBL/GenBank/DDBJ databases">
        <title>Whole genome sequencing of clinical and environmental type strains of Ochrobactrum.</title>
        <authorList>
            <person name="Dharne M."/>
        </authorList>
    </citation>
    <scope>NUCLEOTIDE SEQUENCE [LARGE SCALE GENOMIC DNA]</scope>
    <source>
        <strain evidence="2 3">CIP 109452</strain>
    </source>
</reference>
<dbReference type="Proteomes" id="UP000704467">
    <property type="component" value="Unassembled WGS sequence"/>
</dbReference>
<organism evidence="2 3">
    <name type="scientific">Brucella haematophila</name>
    <dbReference type="NCBI Taxonomy" id="419474"/>
    <lineage>
        <taxon>Bacteria</taxon>
        <taxon>Pseudomonadati</taxon>
        <taxon>Pseudomonadota</taxon>
        <taxon>Alphaproteobacteria</taxon>
        <taxon>Hyphomicrobiales</taxon>
        <taxon>Brucellaceae</taxon>
        <taxon>Brucella/Ochrobactrum group</taxon>
        <taxon>Brucella</taxon>
    </lineage>
</organism>
<evidence type="ECO:0000313" key="3">
    <source>
        <dbReference type="Proteomes" id="UP000704467"/>
    </source>
</evidence>
<sequence length="228" mass="25363">MNFIEIENGRLLNTAFIREIRPTEELTEFVFKTDDDELVRGTIDHHDIARILMPVIPAEKGYRAILAPVKDGFKREWNHLPVLAWRVGVDGMEPVIPGGNKLHGLVGIIEPSGQVIGQDGTKYGSLTVFREEIEADDTRFLDIAQQSANDDVNPTDHAVDILPGYHLNDNPYPSREEIVFQVETTLLDRIGKELVLTLFCKASGSPHAIPHEHYSGKPGHGSAEPRTG</sequence>
<feature type="region of interest" description="Disordered" evidence="1">
    <location>
        <begin position="207"/>
        <end position="228"/>
    </location>
</feature>
<name>A0ABX1DNK8_9HYPH</name>
<accession>A0ABX1DNK8</accession>
<keyword evidence="3" id="KW-1185">Reference proteome</keyword>
<protein>
    <submittedName>
        <fullName evidence="2">Uncharacterized protein</fullName>
    </submittedName>
</protein>
<comment type="caution">
    <text evidence="2">The sequence shown here is derived from an EMBL/GenBank/DDBJ whole genome shotgun (WGS) entry which is preliminary data.</text>
</comment>
<evidence type="ECO:0000313" key="2">
    <source>
        <dbReference type="EMBL" id="NKC04058.1"/>
    </source>
</evidence>
<gene>
    <name evidence="2" type="ORF">HED55_14870</name>
</gene>
<evidence type="ECO:0000256" key="1">
    <source>
        <dbReference type="SAM" id="MobiDB-lite"/>
    </source>
</evidence>